<comment type="caution">
    <text evidence="1">The sequence shown here is derived from an EMBL/GenBank/DDBJ whole genome shotgun (WGS) entry which is preliminary data.</text>
</comment>
<dbReference type="Proteomes" id="UP001319200">
    <property type="component" value="Unassembled WGS sequence"/>
</dbReference>
<dbReference type="AlphaFoldDB" id="A0AAP2DR53"/>
<evidence type="ECO:0008006" key="3">
    <source>
        <dbReference type="Google" id="ProtNLM"/>
    </source>
</evidence>
<accession>A0AAP2DR53</accession>
<sequence length="119" mass="13461">METRGQTQEVPWMKSLSSCVNKMKEDGYKEDFQVTKKGLSTYSENKIYKPDQISIINFYRFEGVSDPGDNSILYVIETDDGVKGTLVDAYGAYSDSDVSKFIVEVHEIQKKINTSKVNA</sequence>
<dbReference type="EMBL" id="JAHESF010000018">
    <property type="protein sequence ID" value="MBT1698804.1"/>
    <property type="molecule type" value="Genomic_DNA"/>
</dbReference>
<dbReference type="RefSeq" id="WP_254165629.1">
    <property type="nucleotide sequence ID" value="NZ_JAHESF010000018.1"/>
</dbReference>
<reference evidence="1 2" key="1">
    <citation type="submission" date="2021-05" db="EMBL/GenBank/DDBJ databases">
        <title>A Polyphasic approach of four new species of the genus Ohtaekwangia: Ohtaekwangia histidinii sp. nov., Ohtaekwangia cretensis sp. nov., Ohtaekwangia indiensis sp. nov., Ohtaekwangia reichenbachii sp. nov. from diverse environment.</title>
        <authorList>
            <person name="Octaviana S."/>
        </authorList>
    </citation>
    <scope>NUCLEOTIDE SEQUENCE [LARGE SCALE GENOMIC DNA]</scope>
    <source>
        <strain evidence="1 2">PWU4</strain>
    </source>
</reference>
<protein>
    <recommendedName>
        <fullName evidence="3">Phosphoribosylpyrophosphate synthetase</fullName>
    </recommendedName>
</protein>
<keyword evidence="2" id="KW-1185">Reference proteome</keyword>
<evidence type="ECO:0000313" key="2">
    <source>
        <dbReference type="Proteomes" id="UP001319200"/>
    </source>
</evidence>
<proteinExistence type="predicted"/>
<gene>
    <name evidence="1" type="ORF">KK083_18065</name>
</gene>
<organism evidence="1 2">
    <name type="scientific">Chryseosolibacter histidini</name>
    <dbReference type="NCBI Taxonomy" id="2782349"/>
    <lineage>
        <taxon>Bacteria</taxon>
        <taxon>Pseudomonadati</taxon>
        <taxon>Bacteroidota</taxon>
        <taxon>Cytophagia</taxon>
        <taxon>Cytophagales</taxon>
        <taxon>Chryseotaleaceae</taxon>
        <taxon>Chryseosolibacter</taxon>
    </lineage>
</organism>
<evidence type="ECO:0000313" key="1">
    <source>
        <dbReference type="EMBL" id="MBT1698804.1"/>
    </source>
</evidence>
<name>A0AAP2DR53_9BACT</name>